<evidence type="ECO:0000256" key="1">
    <source>
        <dbReference type="SAM" id="MobiDB-lite"/>
    </source>
</evidence>
<dbReference type="OrthoDB" id="16382at10239"/>
<dbReference type="InterPro" id="IPR012340">
    <property type="entry name" value="NA-bd_OB-fold"/>
</dbReference>
<gene>
    <name evidence="2" type="ORF">CYYG_00001</name>
</gene>
<keyword evidence="3" id="KW-1185">Reference proteome</keyword>
<feature type="region of interest" description="Disordered" evidence="1">
    <location>
        <begin position="167"/>
        <end position="193"/>
    </location>
</feature>
<organism evidence="2 3">
    <name type="scientific">Cyanophage SS120-1</name>
    <dbReference type="NCBI Taxonomy" id="616674"/>
    <lineage>
        <taxon>Viruses</taxon>
        <taxon>Duplodnaviria</taxon>
        <taxon>Heunggongvirae</taxon>
        <taxon>Uroviricota</taxon>
        <taxon>Caudoviricetes</taxon>
        <taxon>Autographivirales</taxon>
        <taxon>Banchanvirus</taxon>
        <taxon>Banchanvirus SS1201</taxon>
    </lineage>
</organism>
<accession>M1U396</accession>
<dbReference type="SUPFAM" id="SSF50249">
    <property type="entry name" value="Nucleic acid-binding proteins"/>
    <property type="match status" value="1"/>
</dbReference>
<name>M1U396_9CAUD</name>
<protein>
    <submittedName>
        <fullName evidence="2">SsDNA binding protein</fullName>
    </submittedName>
</protein>
<dbReference type="Proteomes" id="UP000202740">
    <property type="component" value="Segment"/>
</dbReference>
<dbReference type="EMBL" id="HQ316584">
    <property type="protein sequence ID" value="AGG54503.1"/>
    <property type="molecule type" value="Genomic_DNA"/>
</dbReference>
<evidence type="ECO:0000313" key="2">
    <source>
        <dbReference type="EMBL" id="AGG54503.1"/>
    </source>
</evidence>
<reference evidence="2 3" key="1">
    <citation type="submission" date="2010-03" db="EMBL/GenBank/DDBJ databases">
        <title>The Genome Sequence of Cyanophage P-SSP9.</title>
        <authorList>
            <consortium name="The Broad Institute Genome Sequencing Platform"/>
            <person name="Henn M.R."/>
            <person name="Sullivan M.S."/>
            <person name="Osburne M.S."/>
            <person name="Levin J."/>
            <person name="Malboeuf C."/>
            <person name="Casali M."/>
            <person name="Russ C."/>
            <person name="Lennon N."/>
            <person name="Erlich R."/>
            <person name="Young S.K."/>
            <person name="Koehrsen M."/>
            <person name="Yandava C."/>
            <person name="Zeng Q."/>
            <person name="Alvarado L."/>
            <person name="Anderson S."/>
            <person name="Berlin A."/>
            <person name="Borenstein D."/>
            <person name="Chen Z."/>
            <person name="Engels R."/>
            <person name="Freedman E."/>
            <person name="Gellesch M."/>
            <person name="Goldberg J."/>
            <person name="Green L."/>
            <person name="Griggs A."/>
            <person name="Gujja S."/>
            <person name="Heiman D."/>
            <person name="Hepburn T."/>
            <person name="Howarth C."/>
            <person name="Jen D."/>
            <person name="Larson L."/>
            <person name="Lewis B."/>
            <person name="Mehta T."/>
            <person name="Park D."/>
            <person name="Pearson M."/>
            <person name="Roberts A."/>
            <person name="Ryan E."/>
            <person name="Saif S."/>
            <person name="Shea T."/>
            <person name="Shenoy N."/>
            <person name="Sisk P."/>
            <person name="Stolte C."/>
            <person name="Sykes S."/>
            <person name="Walk T."/>
            <person name="White J."/>
            <person name="Yu Q."/>
            <person name="Coleman M.L."/>
            <person name="Huang K.H."/>
            <person name="Weigele P.R."/>
            <person name="DeFrancesco A.S."/>
            <person name="Kern S.E."/>
            <person name="Thompson L.R."/>
            <person name="Fu R."/>
            <person name="Hombeck B."/>
            <person name="Chisholm S.W."/>
            <person name="Haas B."/>
            <person name="Nusbaum C."/>
            <person name="Galagan J."/>
            <person name="Birren B."/>
        </authorList>
    </citation>
    <scope>NUCLEOTIDE SEQUENCE [LARGE SCALE GENOMIC DNA]</scope>
    <source>
        <strain evidence="2 3">P-SSP9</strain>
    </source>
</reference>
<evidence type="ECO:0000313" key="3">
    <source>
        <dbReference type="Proteomes" id="UP000202740"/>
    </source>
</evidence>
<proteinExistence type="predicted"/>
<dbReference type="KEGG" id="vg:15013364"/>
<dbReference type="RefSeq" id="YP_007676847.1">
    <property type="nucleotide sequence ID" value="NC_020872.1"/>
</dbReference>
<dbReference type="GeneID" id="15013364"/>
<sequence length="193" mass="21444">MSKPNQYVFETELEGFINVYEDAGKYENRTFSYRVPNTVLKQVEKDRKELLKWVDSKLENPKRVALNPEPWDDEGLVKYSYSDQAKKPIPVFVDTEGSPLSESDLQNVRKGTQAVLIVNQTPYTKPAKGTSLKVVGVQVTKLVTGTGASDSGDMSVDDVNEIFGSRKGYKASSPSVTNEADGTPCSVEEDYDF</sequence>
<dbReference type="Gene3D" id="2.40.50.140">
    <property type="entry name" value="Nucleic acid-binding proteins"/>
    <property type="match status" value="1"/>
</dbReference>